<feature type="domain" description="UspA" evidence="4">
    <location>
        <begin position="8"/>
        <end position="143"/>
    </location>
</feature>
<dbReference type="PANTHER" id="PTHR46268:SF27">
    <property type="entry name" value="UNIVERSAL STRESS PROTEIN RV2623"/>
    <property type="match status" value="1"/>
</dbReference>
<gene>
    <name evidence="5" type="ORF">RMCT_4222</name>
</gene>
<keyword evidence="3" id="KW-0067">ATP-binding</keyword>
<dbReference type="AlphaFoldDB" id="A0A100XIR9"/>
<comment type="caution">
    <text evidence="5">The sequence shown here is derived from an EMBL/GenBank/DDBJ whole genome shotgun (WGS) entry which is preliminary data.</text>
</comment>
<dbReference type="Proteomes" id="UP000069654">
    <property type="component" value="Unassembled WGS sequence"/>
</dbReference>
<reference evidence="6" key="2">
    <citation type="submission" date="2016-02" db="EMBL/GenBank/DDBJ databases">
        <title>Draft genome sequence of five rapidly growing Mycobacterium species.</title>
        <authorList>
            <person name="Katahira K."/>
            <person name="Gotou Y."/>
            <person name="Iida K."/>
            <person name="Ogura Y."/>
            <person name="Hayashi T."/>
        </authorList>
    </citation>
    <scope>NUCLEOTIDE SEQUENCE [LARGE SCALE GENOMIC DNA]</scope>
    <source>
        <strain evidence="6">JCM6362</strain>
    </source>
</reference>
<dbReference type="PRINTS" id="PR01438">
    <property type="entry name" value="UNVRSLSTRESS"/>
</dbReference>
<dbReference type="InterPro" id="IPR014729">
    <property type="entry name" value="Rossmann-like_a/b/a_fold"/>
</dbReference>
<evidence type="ECO:0000256" key="1">
    <source>
        <dbReference type="ARBA" id="ARBA00008791"/>
    </source>
</evidence>
<evidence type="ECO:0000256" key="3">
    <source>
        <dbReference type="ARBA" id="ARBA00022840"/>
    </source>
</evidence>
<feature type="domain" description="UspA" evidence="4">
    <location>
        <begin position="156"/>
        <end position="291"/>
    </location>
</feature>
<dbReference type="STRING" id="1797.RMCT_4222"/>
<proteinExistence type="inferred from homology"/>
<dbReference type="OrthoDB" id="3174546at2"/>
<dbReference type="OMA" id="AVHTWQG"/>
<name>A0A100XIR9_MYCTH</name>
<protein>
    <submittedName>
        <fullName evidence="5">UspA domain-containing protein</fullName>
    </submittedName>
</protein>
<dbReference type="GO" id="GO:0005524">
    <property type="term" value="F:ATP binding"/>
    <property type="evidence" value="ECO:0007669"/>
    <property type="project" value="UniProtKB-KW"/>
</dbReference>
<reference evidence="5 6" key="1">
    <citation type="journal article" date="2016" name="Genome Announc.">
        <title>Draft Genome Sequences of Five Rapidly Growing Mycobacterium Species, M. thermoresistibile, M. fortuitum subsp. acetamidolyticum, M. canariasense, M. brisbanense, and M. novocastrense.</title>
        <authorList>
            <person name="Katahira K."/>
            <person name="Ogura Y."/>
            <person name="Gotoh Y."/>
            <person name="Hayashi T."/>
        </authorList>
    </citation>
    <scope>NUCLEOTIDE SEQUENCE [LARGE SCALE GENOMIC DNA]</scope>
    <source>
        <strain evidence="5 6">JCM6362</strain>
    </source>
</reference>
<dbReference type="EMBL" id="BCTB01000052">
    <property type="protein sequence ID" value="GAT17253.1"/>
    <property type="molecule type" value="Genomic_DNA"/>
</dbReference>
<evidence type="ECO:0000313" key="5">
    <source>
        <dbReference type="EMBL" id="GAT17253.1"/>
    </source>
</evidence>
<comment type="similarity">
    <text evidence="1">Belongs to the universal stress protein A family.</text>
</comment>
<dbReference type="Gene3D" id="3.40.50.620">
    <property type="entry name" value="HUPs"/>
    <property type="match status" value="2"/>
</dbReference>
<organism evidence="5 6">
    <name type="scientific">Mycolicibacterium thermoresistibile</name>
    <name type="common">Mycobacterium thermoresistibile</name>
    <dbReference type="NCBI Taxonomy" id="1797"/>
    <lineage>
        <taxon>Bacteria</taxon>
        <taxon>Bacillati</taxon>
        <taxon>Actinomycetota</taxon>
        <taxon>Actinomycetes</taxon>
        <taxon>Mycobacteriales</taxon>
        <taxon>Mycobacteriaceae</taxon>
        <taxon>Mycolicibacterium</taxon>
    </lineage>
</organism>
<sequence>MSDSAGAIVVGVDGTDQAVGAARWAGAVAAAYGVGLHIVHAMPSLGRNLTEAATAIRAAIMSYQADSSQIFLADAADAVGAERPELTVTTESSRKPANEALIDASRTARMVVLGGNEVTPASALLIGSTTLSVATHAHCPVVAWRGENAAPTDAPVVVGTDGSDPAAAALDAGFEFADRFGRQLRAVRSWPNRLPPGAPSIPFLVDWAALEAAQLTQLTEEVDRHNQRHPDVNVQCFLEPEGPAQAVLEHAADAQLIVVGTRGRNALAGALLGSTSMNLLNHARVPVMVCRGVDEGAS</sequence>
<dbReference type="InterPro" id="IPR006016">
    <property type="entry name" value="UspA"/>
</dbReference>
<accession>A0A100XIR9</accession>
<keyword evidence="2" id="KW-0547">Nucleotide-binding</keyword>
<dbReference type="InterPro" id="IPR006015">
    <property type="entry name" value="Universal_stress_UspA"/>
</dbReference>
<dbReference type="RefSeq" id="WP_003927215.1">
    <property type="nucleotide sequence ID" value="NZ_BCTB01000052.1"/>
</dbReference>
<evidence type="ECO:0000313" key="6">
    <source>
        <dbReference type="Proteomes" id="UP000069654"/>
    </source>
</evidence>
<evidence type="ECO:0000259" key="4">
    <source>
        <dbReference type="Pfam" id="PF00582"/>
    </source>
</evidence>
<dbReference type="PANTHER" id="PTHR46268">
    <property type="entry name" value="STRESS RESPONSE PROTEIN NHAX"/>
    <property type="match status" value="1"/>
</dbReference>
<dbReference type="SUPFAM" id="SSF52402">
    <property type="entry name" value="Adenine nucleotide alpha hydrolases-like"/>
    <property type="match status" value="2"/>
</dbReference>
<evidence type="ECO:0000256" key="2">
    <source>
        <dbReference type="ARBA" id="ARBA00022741"/>
    </source>
</evidence>
<dbReference type="Pfam" id="PF00582">
    <property type="entry name" value="Usp"/>
    <property type="match status" value="2"/>
</dbReference>